<feature type="transmembrane region" description="Helical" evidence="1">
    <location>
        <begin position="12"/>
        <end position="29"/>
    </location>
</feature>
<evidence type="ECO:0000313" key="2">
    <source>
        <dbReference type="EMBL" id="QDH81409.1"/>
    </source>
</evidence>
<gene>
    <name evidence="2" type="ORF">FKX85_21200</name>
</gene>
<organism evidence="2 3">
    <name type="scientific">Echinicola soli</name>
    <dbReference type="NCBI Taxonomy" id="2591634"/>
    <lineage>
        <taxon>Bacteria</taxon>
        <taxon>Pseudomonadati</taxon>
        <taxon>Bacteroidota</taxon>
        <taxon>Cytophagia</taxon>
        <taxon>Cytophagales</taxon>
        <taxon>Cyclobacteriaceae</taxon>
        <taxon>Echinicola</taxon>
    </lineage>
</organism>
<accession>A0A514CNL0</accession>
<dbReference type="RefSeq" id="WP_141616623.1">
    <property type="nucleotide sequence ID" value="NZ_CP041253.1"/>
</dbReference>
<evidence type="ECO:0000313" key="3">
    <source>
        <dbReference type="Proteomes" id="UP000316614"/>
    </source>
</evidence>
<dbReference type="AlphaFoldDB" id="A0A514CNL0"/>
<dbReference type="OrthoDB" id="981130at2"/>
<keyword evidence="1" id="KW-1133">Transmembrane helix</keyword>
<reference evidence="2 3" key="1">
    <citation type="submission" date="2019-06" db="EMBL/GenBank/DDBJ databases">
        <title>Echinicola alkalisoli sp. nov. isolated from saline soil.</title>
        <authorList>
            <person name="Sun J.-Q."/>
            <person name="Xu L."/>
        </authorList>
    </citation>
    <scope>NUCLEOTIDE SEQUENCE [LARGE SCALE GENOMIC DNA]</scope>
    <source>
        <strain evidence="2 3">LN3S3</strain>
    </source>
</reference>
<feature type="transmembrane region" description="Helical" evidence="1">
    <location>
        <begin position="41"/>
        <end position="59"/>
    </location>
</feature>
<protein>
    <submittedName>
        <fullName evidence="2">Uncharacterized protein</fullName>
    </submittedName>
</protein>
<name>A0A514CNL0_9BACT</name>
<sequence length="149" mass="17144">MIHCKPKRSTYISLGIVVAILFAGLSYILHDFSTVRTYGLAFYLISASILTVVLLMLLVKMMAGYRFVTAGKGKIIVRLPLRGMKKDYPLADILVWQEEIVHANKKEFRQLTIVFDDKNSISLSNHEHVNYIELYQYLIKKVPKKKIKP</sequence>
<proteinExistence type="predicted"/>
<keyword evidence="1" id="KW-0812">Transmembrane</keyword>
<dbReference type="KEGG" id="echi:FKX85_21200"/>
<dbReference type="Proteomes" id="UP000316614">
    <property type="component" value="Chromosome"/>
</dbReference>
<keyword evidence="1" id="KW-0472">Membrane</keyword>
<dbReference type="EMBL" id="CP041253">
    <property type="protein sequence ID" value="QDH81409.1"/>
    <property type="molecule type" value="Genomic_DNA"/>
</dbReference>
<keyword evidence="3" id="KW-1185">Reference proteome</keyword>
<evidence type="ECO:0000256" key="1">
    <source>
        <dbReference type="SAM" id="Phobius"/>
    </source>
</evidence>